<keyword evidence="5 6" id="KW-0067">ATP-binding</keyword>
<dbReference type="InterPro" id="IPR003594">
    <property type="entry name" value="HATPase_dom"/>
</dbReference>
<name>A0A1Y0CHT0_9BACI</name>
<dbReference type="GO" id="GO:0005524">
    <property type="term" value="F:ATP binding"/>
    <property type="evidence" value="ECO:0007669"/>
    <property type="project" value="UniProtKB-KW"/>
</dbReference>
<dbReference type="InterPro" id="IPR010193">
    <property type="entry name" value="RsbW"/>
</dbReference>
<comment type="similarity">
    <text evidence="6">Belongs to the anti-sigma-factor family.</text>
</comment>
<dbReference type="InterPro" id="IPR050267">
    <property type="entry name" value="Anti-sigma-factor_SerPK"/>
</dbReference>
<evidence type="ECO:0000256" key="1">
    <source>
        <dbReference type="ARBA" id="ARBA00022527"/>
    </source>
</evidence>
<evidence type="ECO:0000313" key="12">
    <source>
        <dbReference type="Proteomes" id="UP000323393"/>
    </source>
</evidence>
<proteinExistence type="inferred from homology"/>
<dbReference type="PANTHER" id="PTHR35526">
    <property type="entry name" value="ANTI-SIGMA-F FACTOR RSBW-RELATED"/>
    <property type="match status" value="1"/>
</dbReference>
<dbReference type="EMBL" id="VTEU01000008">
    <property type="protein sequence ID" value="TYS57422.1"/>
    <property type="molecule type" value="Genomic_DNA"/>
</dbReference>
<dbReference type="OrthoDB" id="9798941at2"/>
<comment type="function">
    <text evidence="6">Negative regulator of sigma-B activity. Phosphorylates and inactivates its specific antagonist protein, RsbV. Upon phosphorylation of RsbV, RsbW is released and binds to sigma-B, thereby blocking its ability to form an RNA polymerase holoenzyme (E-sigma-B).</text>
</comment>
<evidence type="ECO:0000256" key="6">
    <source>
        <dbReference type="HAMAP-Rule" id="MF_00638"/>
    </source>
</evidence>
<sequence length="158" mass="17757">MNRAYDYIEMSFPAKAEYVGVIRLTLSGIANRMGFSYDEIEDIKIALSEACTNAVEHAYKQDEKGNIRIGFGIYKDRLELVVADNGQSFDFDKVREELGPYTESQPVETLPEGGLGLFLIQTLMDDVKVHSNQGVTVFMTKYVQGEQVERDAESISVQ</sequence>
<feature type="domain" description="Histidine kinase/HSP90-like ATPase" evidence="7">
    <location>
        <begin position="12"/>
        <end position="141"/>
    </location>
</feature>
<dbReference type="SUPFAM" id="SSF55874">
    <property type="entry name" value="ATPase domain of HSP90 chaperone/DNA topoisomerase II/histidine kinase"/>
    <property type="match status" value="1"/>
</dbReference>
<evidence type="ECO:0000313" key="11">
    <source>
        <dbReference type="Proteomes" id="UP000195573"/>
    </source>
</evidence>
<dbReference type="Proteomes" id="UP000195573">
    <property type="component" value="Chromosome"/>
</dbReference>
<evidence type="ECO:0000313" key="9">
    <source>
        <dbReference type="EMBL" id="TYS57422.1"/>
    </source>
</evidence>
<keyword evidence="11" id="KW-1185">Reference proteome</keyword>
<dbReference type="Gene3D" id="3.30.565.10">
    <property type="entry name" value="Histidine kinase-like ATPase, C-terminal domain"/>
    <property type="match status" value="1"/>
</dbReference>
<comment type="catalytic activity">
    <reaction evidence="6">
        <text>L-seryl-[protein] + ATP = O-phospho-L-seryl-[protein] + ADP + H(+)</text>
        <dbReference type="Rhea" id="RHEA:17989"/>
        <dbReference type="Rhea" id="RHEA-COMP:9863"/>
        <dbReference type="Rhea" id="RHEA-COMP:11604"/>
        <dbReference type="ChEBI" id="CHEBI:15378"/>
        <dbReference type="ChEBI" id="CHEBI:29999"/>
        <dbReference type="ChEBI" id="CHEBI:30616"/>
        <dbReference type="ChEBI" id="CHEBI:83421"/>
        <dbReference type="ChEBI" id="CHEBI:456216"/>
        <dbReference type="EC" id="2.7.11.1"/>
    </reaction>
</comment>
<dbReference type="GeneID" id="96737113"/>
<dbReference type="EMBL" id="CP020880">
    <property type="protein sequence ID" value="ART74810.1"/>
    <property type="molecule type" value="Genomic_DNA"/>
</dbReference>
<keyword evidence="4 6" id="KW-0418">Kinase</keyword>
<keyword evidence="1 6" id="KW-0723">Serine/threonine-protein kinase</keyword>
<dbReference type="EC" id="2.7.11.1" evidence="6"/>
<evidence type="ECO:0000313" key="13">
    <source>
        <dbReference type="Proteomes" id="UP000324517"/>
    </source>
</evidence>
<comment type="catalytic activity">
    <reaction evidence="6">
        <text>L-threonyl-[protein] + ATP = O-phospho-L-threonyl-[protein] + ADP + H(+)</text>
        <dbReference type="Rhea" id="RHEA:46608"/>
        <dbReference type="Rhea" id="RHEA-COMP:11060"/>
        <dbReference type="Rhea" id="RHEA-COMP:11605"/>
        <dbReference type="ChEBI" id="CHEBI:15378"/>
        <dbReference type="ChEBI" id="CHEBI:30013"/>
        <dbReference type="ChEBI" id="CHEBI:30616"/>
        <dbReference type="ChEBI" id="CHEBI:61977"/>
        <dbReference type="ChEBI" id="CHEBI:456216"/>
        <dbReference type="EC" id="2.7.11.1"/>
    </reaction>
</comment>
<dbReference type="AlphaFoldDB" id="A0A1Y0CHT0"/>
<dbReference type="Proteomes" id="UP000324517">
    <property type="component" value="Unassembled WGS sequence"/>
</dbReference>
<dbReference type="InterPro" id="IPR036890">
    <property type="entry name" value="HATPase_C_sf"/>
</dbReference>
<keyword evidence="3 6" id="KW-0547">Nucleotide-binding</keyword>
<evidence type="ECO:0000256" key="5">
    <source>
        <dbReference type="ARBA" id="ARBA00022840"/>
    </source>
</evidence>
<dbReference type="KEGG" id="bhk:B4U37_01475"/>
<keyword evidence="2 6" id="KW-0808">Transferase</keyword>
<reference evidence="8 11" key="1">
    <citation type="submission" date="2017-04" db="EMBL/GenBank/DDBJ databases">
        <title>Complete Genome Sequence of the Bacillus horikoshii 20a strain from Cuatro Cienegas, Coahuila, Mexico.</title>
        <authorList>
            <person name="Zarza E."/>
            <person name="Alcaraz L.D."/>
            <person name="Aguilar-Salinas B."/>
            <person name="Islas A."/>
            <person name="Olmedo-Alvarez G."/>
        </authorList>
    </citation>
    <scope>NUCLEOTIDE SEQUENCE [LARGE SCALE GENOMIC DNA]</scope>
    <source>
        <strain evidence="8 11">20a</strain>
    </source>
</reference>
<protein>
    <recommendedName>
        <fullName evidence="6">Serine-protein kinase RsbW</fullName>
        <ecNumber evidence="6">2.7.11.1</ecNumber>
    </recommendedName>
    <alternativeName>
        <fullName evidence="6">Anti-sigma-B factor</fullName>
    </alternativeName>
    <alternativeName>
        <fullName evidence="6">Sigma-B negative effector RsbW</fullName>
    </alternativeName>
</protein>
<accession>A0A1Y0CHT0</accession>
<dbReference type="Pfam" id="PF13581">
    <property type="entry name" value="HATPase_c_2"/>
    <property type="match status" value="1"/>
</dbReference>
<evidence type="ECO:0000259" key="7">
    <source>
        <dbReference type="Pfam" id="PF13581"/>
    </source>
</evidence>
<evidence type="ECO:0000256" key="3">
    <source>
        <dbReference type="ARBA" id="ARBA00022741"/>
    </source>
</evidence>
<dbReference type="RefSeq" id="WP_010195173.1">
    <property type="nucleotide sequence ID" value="NZ_CP020880.1"/>
</dbReference>
<dbReference type="PANTHER" id="PTHR35526:SF9">
    <property type="entry name" value="SERINE-PROTEIN KINASE RSBW"/>
    <property type="match status" value="1"/>
</dbReference>
<dbReference type="GO" id="GO:0016989">
    <property type="term" value="F:sigma factor antagonist activity"/>
    <property type="evidence" value="ECO:0007669"/>
    <property type="project" value="InterPro"/>
</dbReference>
<dbReference type="CDD" id="cd16936">
    <property type="entry name" value="HATPase_RsbW-like"/>
    <property type="match status" value="1"/>
</dbReference>
<reference evidence="12 13" key="2">
    <citation type="submission" date="2019-08" db="EMBL/GenBank/DDBJ databases">
        <title>Bacillus genomes from the desert of Cuatro Cienegas, Coahuila.</title>
        <authorList>
            <person name="Olmedo-Alvarez G."/>
        </authorList>
    </citation>
    <scope>NUCLEOTIDE SEQUENCE [LARGE SCALE GENOMIC DNA]</scope>
    <source>
        <strain evidence="9 12">CH88_3T</strain>
        <strain evidence="10 13">CH98b_3T</strain>
    </source>
</reference>
<evidence type="ECO:0000256" key="4">
    <source>
        <dbReference type="ARBA" id="ARBA00022777"/>
    </source>
</evidence>
<dbReference type="NCBIfam" id="NF003144">
    <property type="entry name" value="PRK04069.1"/>
    <property type="match status" value="1"/>
</dbReference>
<evidence type="ECO:0000313" key="10">
    <source>
        <dbReference type="EMBL" id="TYS64660.1"/>
    </source>
</evidence>
<dbReference type="GO" id="GO:0004674">
    <property type="term" value="F:protein serine/threonine kinase activity"/>
    <property type="evidence" value="ECO:0007669"/>
    <property type="project" value="UniProtKB-KW"/>
</dbReference>
<dbReference type="Proteomes" id="UP000323393">
    <property type="component" value="Unassembled WGS sequence"/>
</dbReference>
<evidence type="ECO:0000313" key="8">
    <source>
        <dbReference type="EMBL" id="ART74810.1"/>
    </source>
</evidence>
<dbReference type="EMBL" id="VTET01000017">
    <property type="protein sequence ID" value="TYS64660.1"/>
    <property type="molecule type" value="Genomic_DNA"/>
</dbReference>
<gene>
    <name evidence="6 10" type="primary">rsbW</name>
    <name evidence="8" type="ORF">B4U37_01475</name>
    <name evidence="9" type="ORF">FZC74_17215</name>
    <name evidence="10" type="ORF">FZC75_20905</name>
</gene>
<dbReference type="HAMAP" id="MF_00638">
    <property type="entry name" value="Anti_sigma_B"/>
    <property type="match status" value="1"/>
</dbReference>
<dbReference type="NCBIfam" id="TIGR01924">
    <property type="entry name" value="rsbW_low_gc"/>
    <property type="match status" value="1"/>
</dbReference>
<evidence type="ECO:0000256" key="2">
    <source>
        <dbReference type="ARBA" id="ARBA00022679"/>
    </source>
</evidence>
<organism evidence="10 13">
    <name type="scientific">Sutcliffiella horikoshii</name>
    <dbReference type="NCBI Taxonomy" id="79883"/>
    <lineage>
        <taxon>Bacteria</taxon>
        <taxon>Bacillati</taxon>
        <taxon>Bacillota</taxon>
        <taxon>Bacilli</taxon>
        <taxon>Bacillales</taxon>
        <taxon>Bacillaceae</taxon>
        <taxon>Sutcliffiella</taxon>
    </lineage>
</organism>